<comment type="caution">
    <text evidence="2">The sequence shown here is derived from an EMBL/GenBank/DDBJ whole genome shotgun (WGS) entry which is preliminary data.</text>
</comment>
<dbReference type="SUPFAM" id="SSF46955">
    <property type="entry name" value="Putative DNA-binding domain"/>
    <property type="match status" value="1"/>
</dbReference>
<dbReference type="GO" id="GO:0003677">
    <property type="term" value="F:DNA binding"/>
    <property type="evidence" value="ECO:0007669"/>
    <property type="project" value="UniProtKB-KW"/>
</dbReference>
<evidence type="ECO:0000259" key="1">
    <source>
        <dbReference type="Pfam" id="PF12728"/>
    </source>
</evidence>
<evidence type="ECO:0000313" key="3">
    <source>
        <dbReference type="Proteomes" id="UP001244427"/>
    </source>
</evidence>
<dbReference type="AlphaFoldDB" id="A0AAW8EYG1"/>
<gene>
    <name evidence="2" type="ORF">QFZ53_002749</name>
</gene>
<name>A0AAW8EYG1_9MICO</name>
<sequence length="76" mass="8267">MSKKNASTKSGSEALANVALPALLTKEQVAEYFGVSPRTVESWRYTNTGPTPIKIGEHLRWTADSIRDYIAGQSVA</sequence>
<feature type="domain" description="Helix-turn-helix" evidence="1">
    <location>
        <begin position="23"/>
        <end position="73"/>
    </location>
</feature>
<keyword evidence="2" id="KW-0238">DNA-binding</keyword>
<reference evidence="2 3" key="1">
    <citation type="submission" date="2023-07" db="EMBL/GenBank/DDBJ databases">
        <title>Comparative genomics of wheat-associated soil bacteria to identify genetic determinants of phenazine resistance.</title>
        <authorList>
            <person name="Mouncey N."/>
        </authorList>
    </citation>
    <scope>NUCLEOTIDE SEQUENCE [LARGE SCALE GENOMIC DNA]</scope>
    <source>
        <strain evidence="2 3">W4I9-1</strain>
    </source>
</reference>
<dbReference type="InterPro" id="IPR041657">
    <property type="entry name" value="HTH_17"/>
</dbReference>
<dbReference type="RefSeq" id="WP_307297342.1">
    <property type="nucleotide sequence ID" value="NZ_JAUSXV010000001.1"/>
</dbReference>
<dbReference type="Proteomes" id="UP001244427">
    <property type="component" value="Unassembled WGS sequence"/>
</dbReference>
<proteinExistence type="predicted"/>
<organism evidence="2 3">
    <name type="scientific">Microbacterium natoriense</name>
    <dbReference type="NCBI Taxonomy" id="284570"/>
    <lineage>
        <taxon>Bacteria</taxon>
        <taxon>Bacillati</taxon>
        <taxon>Actinomycetota</taxon>
        <taxon>Actinomycetes</taxon>
        <taxon>Micrococcales</taxon>
        <taxon>Microbacteriaceae</taxon>
        <taxon>Microbacterium</taxon>
    </lineage>
</organism>
<accession>A0AAW8EYG1</accession>
<keyword evidence="3" id="KW-1185">Reference proteome</keyword>
<evidence type="ECO:0000313" key="2">
    <source>
        <dbReference type="EMBL" id="MDQ0648553.1"/>
    </source>
</evidence>
<dbReference type="Pfam" id="PF12728">
    <property type="entry name" value="HTH_17"/>
    <property type="match status" value="1"/>
</dbReference>
<dbReference type="EMBL" id="JAUSXV010000001">
    <property type="protein sequence ID" value="MDQ0648553.1"/>
    <property type="molecule type" value="Genomic_DNA"/>
</dbReference>
<protein>
    <submittedName>
        <fullName evidence="2">DNA-binding transcriptional regulator AlpA</fullName>
    </submittedName>
</protein>
<dbReference type="InterPro" id="IPR009061">
    <property type="entry name" value="DNA-bd_dom_put_sf"/>
</dbReference>